<dbReference type="InterPro" id="IPR041726">
    <property type="entry name" value="ACAD10_11_N"/>
</dbReference>
<proteinExistence type="predicted"/>
<gene>
    <name evidence="2" type="ORF">LHA35_14215</name>
</gene>
<dbReference type="PANTHER" id="PTHR47829">
    <property type="entry name" value="HYDROLASE, PUTATIVE (AFU_ORTHOLOGUE AFUA_1G12880)-RELATED"/>
    <property type="match status" value="1"/>
</dbReference>
<dbReference type="EMBL" id="JAJAQI010000020">
    <property type="protein sequence ID" value="MCB4822890.1"/>
    <property type="molecule type" value="Genomic_DNA"/>
</dbReference>
<dbReference type="InterPro" id="IPR002575">
    <property type="entry name" value="Aminoglycoside_PTrfase"/>
</dbReference>
<evidence type="ECO:0000313" key="3">
    <source>
        <dbReference type="Proteomes" id="UP001139311"/>
    </source>
</evidence>
<feature type="domain" description="Aminoglycoside phosphotransferase" evidence="1">
    <location>
        <begin position="25"/>
        <end position="262"/>
    </location>
</feature>
<name>A0A9X1IGZ0_9PROT</name>
<dbReference type="PANTHER" id="PTHR47829:SF3">
    <property type="entry name" value="AMINOGLYCOSIDE PHOSPHOTRANSFERASE DOMAIN-CONTAINING PROTEIN"/>
    <property type="match status" value="1"/>
</dbReference>
<evidence type="ECO:0000313" key="2">
    <source>
        <dbReference type="EMBL" id="MCB4822890.1"/>
    </source>
</evidence>
<dbReference type="Gene3D" id="3.90.1200.10">
    <property type="match status" value="1"/>
</dbReference>
<dbReference type="InterPro" id="IPR052898">
    <property type="entry name" value="ACAD10-like"/>
</dbReference>
<keyword evidence="3" id="KW-1185">Reference proteome</keyword>
<dbReference type="RefSeq" id="WP_226608939.1">
    <property type="nucleotide sequence ID" value="NZ_JAJAQI010000020.1"/>
</dbReference>
<dbReference type="CDD" id="cd05154">
    <property type="entry name" value="ACAD10_11_N-like"/>
    <property type="match status" value="1"/>
</dbReference>
<dbReference type="InterPro" id="IPR011009">
    <property type="entry name" value="Kinase-like_dom_sf"/>
</dbReference>
<dbReference type="Gene3D" id="3.30.200.20">
    <property type="entry name" value="Phosphorylase Kinase, domain 1"/>
    <property type="match status" value="1"/>
</dbReference>
<protein>
    <submittedName>
        <fullName evidence="2">Phosphotransferase</fullName>
    </submittedName>
</protein>
<sequence length="339" mass="37335">MERDLTALGDWLARHVEGFRGPFTLNRLSGGQSNPTYRIAAASGDYVLRRKPDGKLLPSAHAVDREFRVIGALHAAGLPVPRVHGYCDDPAVMPTPFFVMEFVAGRIFFDPRLPEVRREERAGLFDAMNDTLARLHSLDPAAIGLGDYGRPGNYMARQIERWTRQYRASETQRIEAMERLIAWLPERLAAADDPSVSVVHGDCRLDNFVFHPTEPRVVAVLDWELSTLGSPLADFAYNAMTWRIAPELFRGLAGSDLAALGIPAEADYVAAYCRRTGRPGFPALDFYVAFNLFRLTAIMQGIARRVLDGTAAGEGAEANGRLAAPIAELGWQQAQRAGG</sequence>
<dbReference type="Pfam" id="PF01636">
    <property type="entry name" value="APH"/>
    <property type="match status" value="1"/>
</dbReference>
<reference evidence="2" key="1">
    <citation type="submission" date="2021-10" db="EMBL/GenBank/DDBJ databases">
        <title>Roseicella aerolatum sp. nov., isolated from aerosols of e-waste dismantling site.</title>
        <authorList>
            <person name="Qin T."/>
        </authorList>
    </citation>
    <scope>NUCLEOTIDE SEQUENCE</scope>
    <source>
        <strain evidence="2">GB24</strain>
    </source>
</reference>
<evidence type="ECO:0000259" key="1">
    <source>
        <dbReference type="Pfam" id="PF01636"/>
    </source>
</evidence>
<comment type="caution">
    <text evidence="2">The sequence shown here is derived from an EMBL/GenBank/DDBJ whole genome shotgun (WGS) entry which is preliminary data.</text>
</comment>
<organism evidence="2 3">
    <name type="scientific">Roseicella aerolata</name>
    <dbReference type="NCBI Taxonomy" id="2883479"/>
    <lineage>
        <taxon>Bacteria</taxon>
        <taxon>Pseudomonadati</taxon>
        <taxon>Pseudomonadota</taxon>
        <taxon>Alphaproteobacteria</taxon>
        <taxon>Acetobacterales</taxon>
        <taxon>Roseomonadaceae</taxon>
        <taxon>Roseicella</taxon>
    </lineage>
</organism>
<dbReference type="AlphaFoldDB" id="A0A9X1IGZ0"/>
<dbReference type="Proteomes" id="UP001139311">
    <property type="component" value="Unassembled WGS sequence"/>
</dbReference>
<dbReference type="SUPFAM" id="SSF56112">
    <property type="entry name" value="Protein kinase-like (PK-like)"/>
    <property type="match status" value="1"/>
</dbReference>
<accession>A0A9X1IGZ0</accession>